<keyword evidence="2" id="KW-1185">Reference proteome</keyword>
<proteinExistence type="predicted"/>
<dbReference type="RefSeq" id="WP_012979363.1">
    <property type="nucleotide sequence ID" value="NC_013861.1"/>
</dbReference>
<dbReference type="STRING" id="661367.LLO_2775"/>
<dbReference type="Proteomes" id="UP000001060">
    <property type="component" value="Chromosome"/>
</dbReference>
<dbReference type="GeneID" id="98061421"/>
<accession>D3HL89</accession>
<protein>
    <submittedName>
        <fullName evidence="1">Uncharacterized protein</fullName>
    </submittedName>
</protein>
<dbReference type="AlphaFoldDB" id="D3HL89"/>
<evidence type="ECO:0000313" key="2">
    <source>
        <dbReference type="Proteomes" id="UP000001060"/>
    </source>
</evidence>
<name>D3HL89_LEGLN</name>
<dbReference type="HOGENOM" id="CLU_3291790_0_0_6"/>
<gene>
    <name evidence="1" type="ordered locus">LLO_2775</name>
</gene>
<organism evidence="1 2">
    <name type="scientific">Legionella longbeachae serogroup 1 (strain NSW150)</name>
    <dbReference type="NCBI Taxonomy" id="661367"/>
    <lineage>
        <taxon>Bacteria</taxon>
        <taxon>Pseudomonadati</taxon>
        <taxon>Pseudomonadota</taxon>
        <taxon>Gammaproteobacteria</taxon>
        <taxon>Legionellales</taxon>
        <taxon>Legionellaceae</taxon>
        <taxon>Legionella</taxon>
    </lineage>
</organism>
<reference evidence="1 2" key="1">
    <citation type="journal article" date="2010" name="PLoS Genet.">
        <title>Analysis of the Legionella longbeachae genome and transcriptome uncovers unique strategies to cause Legionnaires' disease.</title>
        <authorList>
            <person name="Cazalet C."/>
            <person name="Gomez-Valero L."/>
            <person name="Rusniok C."/>
            <person name="Lomma M."/>
            <person name="Dervins-Ravault D."/>
            <person name="Newton H."/>
            <person name="Sansom F."/>
            <person name="Jarraud S."/>
            <person name="Zidane N."/>
            <person name="Ma L."/>
            <person name="Bouchier C."/>
            <person name="Etienne J."/>
            <person name="Hartland E."/>
            <person name="Buchrieser C."/>
        </authorList>
    </citation>
    <scope>NUCLEOTIDE SEQUENCE [LARGE SCALE GENOMIC DNA]</scope>
    <source>
        <strain evidence="1 2">NSW150</strain>
    </source>
</reference>
<evidence type="ECO:0000313" key="1">
    <source>
        <dbReference type="EMBL" id="CBJ13208.1"/>
    </source>
</evidence>
<sequence>MLSEELNNLQDSFEANKWITSPNDALIHELVLNPKLLLSS</sequence>
<dbReference type="KEGG" id="llo:LLO_2775"/>
<dbReference type="EMBL" id="FN650140">
    <property type="protein sequence ID" value="CBJ13208.1"/>
    <property type="molecule type" value="Genomic_DNA"/>
</dbReference>